<dbReference type="AlphaFoldDB" id="A0AAV9XYN3"/>
<dbReference type="Proteomes" id="UP001311799">
    <property type="component" value="Unassembled WGS sequence"/>
</dbReference>
<accession>A0AAV9XYN3</accession>
<feature type="signal peptide" evidence="2">
    <location>
        <begin position="1"/>
        <end position="21"/>
    </location>
</feature>
<evidence type="ECO:0000313" key="4">
    <source>
        <dbReference type="Proteomes" id="UP001311799"/>
    </source>
</evidence>
<protein>
    <submittedName>
        <fullName evidence="3">Uncharacterized protein</fullName>
    </submittedName>
</protein>
<reference evidence="3 4" key="1">
    <citation type="submission" date="2023-10" db="EMBL/GenBank/DDBJ databases">
        <title>Comparative genomics analysis reveals potential genetic determinants of host preference in Cryptosporidium xiaoi.</title>
        <authorList>
            <person name="Xiao L."/>
            <person name="Li J."/>
        </authorList>
    </citation>
    <scope>NUCLEOTIDE SEQUENCE [LARGE SCALE GENOMIC DNA]</scope>
    <source>
        <strain evidence="3 4">52996</strain>
    </source>
</reference>
<sequence length="1104" mass="128837">MIYKVILLLLELLTCFSYILCYCSRYGRYKYCNGLTDKDEVKFFDVSVSFAPEVETFSLIKEHIRVIREYIESSDEFNMTNATKHNDTSYHIEDEILFMESFISSFSLQSNITTPFSTNGVTINAVSEEINNCKLTNIFEVNTDDMGESIKNHLITKLIPEFDYINRTISVIPWNVVNNTIYSVVPEIQRIAYKLSLIFTAISTNIDLIRFYSGNRDVKKSQWEALQMASLSRGYSRYIIETLPLASSLILISPNSEDNFSFISEMGMNLSLEYPKKLIDKLQFINTELKSDFNCVEFFRDSDTKKTCIVCSTLFLTLFFRLQCHFLETGVSREVILGIRLIEETKSHLNQLYNFALSIWNSYYYKLHESNSHYTPPKPYISWLALKLKLYDQFRIIMNFYKKIEQSSTLDLHINYSFSKKEKRDTEINNYIELKVMDSILNLEGLKKCEVETIEKITDTYNKIVAVSEYSPRDILFGSSNKLSNSLNAVSIIIGAFSDGEFINYTIENIKDKKYELTSKECGALHREINHIDSQPSEFIEIFNKYLYCKYKLDIQISQQFSLKNRFEIVKRALRKITIYTRNLLFDKLRERKNNIELDEFPKFHISFVKLLSQFQIILGMAKIIRTKLKAVSKNLSGLIPEVEYCVSSLEKYKMKLASHIFNREHYYRRKGINKDKHNITYLLSPLTTSLGPSIIDSTGNNLKKSINELRYKISLLDKFVTLSRNILIRRRGFLQNSVQNHNKNLLIYSTALRIYDNKDELYIASEFTKAVYRTLKKVIKTVAEPLNVNNSEMNASFIDFGASGSCNYKNEILSLKNSEYLGCRLYVKIVEMIQVDELYNLIQKQIITTDNTERKIYFEISGLFDEIWPNFEVKGKKQNFKRLSSKSYLLKSLLENMTIFYGLSKNSLVPYTRGIYNFSCLFDFLVGSIETIEDSTKVIPIIYLRKSSKMRLKKIGLFIKAIFARKERIKRQKRKSLEKEIKKLGKVLLGLEPYVINIDTSFKVNIESLSFIKIETMNVIKKLFHLYIHCIYSTLKKIISTGINNGHITSEVGEEWSHFIQQLNFIKNSMLNQLSTILVSFHFIMLHVIITIFKATFHSEFRD</sequence>
<feature type="transmembrane region" description="Helical" evidence="1">
    <location>
        <begin position="1075"/>
        <end position="1094"/>
    </location>
</feature>
<evidence type="ECO:0000256" key="2">
    <source>
        <dbReference type="SAM" id="SignalP"/>
    </source>
</evidence>
<keyword evidence="1" id="KW-0472">Membrane</keyword>
<feature type="chain" id="PRO_5043474526" evidence="2">
    <location>
        <begin position="22"/>
        <end position="1104"/>
    </location>
</feature>
<keyword evidence="4" id="KW-1185">Reference proteome</keyword>
<keyword evidence="1" id="KW-0812">Transmembrane</keyword>
<organism evidence="3 4">
    <name type="scientific">Cryptosporidium xiaoi</name>
    <dbReference type="NCBI Taxonomy" id="659607"/>
    <lineage>
        <taxon>Eukaryota</taxon>
        <taxon>Sar</taxon>
        <taxon>Alveolata</taxon>
        <taxon>Apicomplexa</taxon>
        <taxon>Conoidasida</taxon>
        <taxon>Coccidia</taxon>
        <taxon>Eucoccidiorida</taxon>
        <taxon>Eimeriorina</taxon>
        <taxon>Cryptosporidiidae</taxon>
        <taxon>Cryptosporidium</taxon>
    </lineage>
</organism>
<dbReference type="EMBL" id="JAWDEY010000010">
    <property type="protein sequence ID" value="KAK6589875.1"/>
    <property type="molecule type" value="Genomic_DNA"/>
</dbReference>
<keyword evidence="1" id="KW-1133">Transmembrane helix</keyword>
<name>A0AAV9XYN3_9CRYT</name>
<gene>
    <name evidence="3" type="ORF">RS030_192993</name>
</gene>
<comment type="caution">
    <text evidence="3">The sequence shown here is derived from an EMBL/GenBank/DDBJ whole genome shotgun (WGS) entry which is preliminary data.</text>
</comment>
<proteinExistence type="predicted"/>
<keyword evidence="2" id="KW-0732">Signal</keyword>
<evidence type="ECO:0000256" key="1">
    <source>
        <dbReference type="SAM" id="Phobius"/>
    </source>
</evidence>
<evidence type="ECO:0000313" key="3">
    <source>
        <dbReference type="EMBL" id="KAK6589875.1"/>
    </source>
</evidence>